<protein>
    <submittedName>
        <fullName evidence="2">Uncharacterized protein</fullName>
    </submittedName>
</protein>
<keyword evidence="3" id="KW-1185">Reference proteome</keyword>
<dbReference type="Proteomes" id="UP000494363">
    <property type="component" value="Unassembled WGS sequence"/>
</dbReference>
<organism evidence="2 3">
    <name type="scientific">Paraburkholderia humisilvae</name>
    <dbReference type="NCBI Taxonomy" id="627669"/>
    <lineage>
        <taxon>Bacteria</taxon>
        <taxon>Pseudomonadati</taxon>
        <taxon>Pseudomonadota</taxon>
        <taxon>Betaproteobacteria</taxon>
        <taxon>Burkholderiales</taxon>
        <taxon>Burkholderiaceae</taxon>
        <taxon>Paraburkholderia</taxon>
    </lineage>
</organism>
<accession>A0A6J5E912</accession>
<name>A0A6J5E912_9BURK</name>
<reference evidence="2 3" key="1">
    <citation type="submission" date="2020-04" db="EMBL/GenBank/DDBJ databases">
        <authorList>
            <person name="De Canck E."/>
        </authorList>
    </citation>
    <scope>NUCLEOTIDE SEQUENCE [LARGE SCALE GENOMIC DNA]</scope>
    <source>
        <strain evidence="2 3">LMG 29542</strain>
    </source>
</reference>
<evidence type="ECO:0000256" key="1">
    <source>
        <dbReference type="SAM" id="Phobius"/>
    </source>
</evidence>
<proteinExistence type="predicted"/>
<dbReference type="EMBL" id="CADIKH010000020">
    <property type="protein sequence ID" value="CAB3762327.1"/>
    <property type="molecule type" value="Genomic_DNA"/>
</dbReference>
<dbReference type="AlphaFoldDB" id="A0A6J5E912"/>
<feature type="transmembrane region" description="Helical" evidence="1">
    <location>
        <begin position="13"/>
        <end position="32"/>
    </location>
</feature>
<sequence>MVRPRARPLGLRFTIRAVPALASMHLLLVWRYRMGLMRWPKKPPTRTATGCAQAALVRRRRVSHAACNAGAIAARQPCRTTAGSGSMPVDASRAGERADNALRGDRAVRRGRMTVRRKRCRKAPAGRGEIISTAKRRHIKHRVSVGFPSLALLVSLEVLRLRGSEGAQLEFAVVVEEPVLEQFEVACPVKQFCRW</sequence>
<evidence type="ECO:0000313" key="3">
    <source>
        <dbReference type="Proteomes" id="UP000494363"/>
    </source>
</evidence>
<keyword evidence="1" id="KW-0812">Transmembrane</keyword>
<gene>
    <name evidence="2" type="ORF">LMG29542_04329</name>
</gene>
<evidence type="ECO:0000313" key="2">
    <source>
        <dbReference type="EMBL" id="CAB3762327.1"/>
    </source>
</evidence>
<keyword evidence="1" id="KW-1133">Transmembrane helix</keyword>
<keyword evidence="1" id="KW-0472">Membrane</keyword>